<evidence type="ECO:0000256" key="2">
    <source>
        <dbReference type="ARBA" id="ARBA00006898"/>
    </source>
</evidence>
<comment type="subcellular location">
    <subcellularLocation>
        <location evidence="1">Nucleus</location>
    </subcellularLocation>
</comment>
<feature type="region of interest" description="Disordered" evidence="7">
    <location>
        <begin position="462"/>
        <end position="500"/>
    </location>
</feature>
<dbReference type="Pfam" id="PF03874">
    <property type="entry name" value="RNA_pol_Rpb4"/>
    <property type="match status" value="1"/>
</dbReference>
<feature type="region of interest" description="Disordered" evidence="7">
    <location>
        <begin position="146"/>
        <end position="204"/>
    </location>
</feature>
<dbReference type="PANTHER" id="PTHR15561">
    <property type="entry name" value="CALCITONIN GENE-RELATED PEPTIDE-RECEPTOR COMPONENT PROTEIN"/>
    <property type="match status" value="1"/>
</dbReference>
<evidence type="ECO:0000256" key="3">
    <source>
        <dbReference type="ARBA" id="ARBA00016672"/>
    </source>
</evidence>
<keyword evidence="5" id="KW-0804">Transcription</keyword>
<dbReference type="InterPro" id="IPR005574">
    <property type="entry name" value="Rpb4/RPC9"/>
</dbReference>
<dbReference type="SUPFAM" id="SSF47819">
    <property type="entry name" value="HRDC-like"/>
    <property type="match status" value="1"/>
</dbReference>
<dbReference type="Gene3D" id="1.20.1250.40">
    <property type="match status" value="1"/>
</dbReference>
<dbReference type="SMART" id="SM00657">
    <property type="entry name" value="RPOL4c"/>
    <property type="match status" value="1"/>
</dbReference>
<feature type="compositionally biased region" description="Basic and acidic residues" evidence="7">
    <location>
        <begin position="471"/>
        <end position="500"/>
    </location>
</feature>
<evidence type="ECO:0000259" key="8">
    <source>
        <dbReference type="SMART" id="SM00657"/>
    </source>
</evidence>
<evidence type="ECO:0000256" key="4">
    <source>
        <dbReference type="ARBA" id="ARBA00022478"/>
    </source>
</evidence>
<dbReference type="GO" id="GO:0005666">
    <property type="term" value="C:RNA polymerase III complex"/>
    <property type="evidence" value="ECO:0007669"/>
    <property type="project" value="InterPro"/>
</dbReference>
<dbReference type="InterPro" id="IPR010997">
    <property type="entry name" value="HRDC-like_sf"/>
</dbReference>
<evidence type="ECO:0000256" key="5">
    <source>
        <dbReference type="ARBA" id="ARBA00023163"/>
    </source>
</evidence>
<dbReference type="AlphaFoldDB" id="A0A7S3CWI3"/>
<dbReference type="EMBL" id="HBIB01002479">
    <property type="protein sequence ID" value="CAE0239474.1"/>
    <property type="molecule type" value="Transcribed_RNA"/>
</dbReference>
<dbReference type="InterPro" id="IPR038324">
    <property type="entry name" value="Rpb4/RPC9_sf"/>
</dbReference>
<feature type="compositionally biased region" description="Basic and acidic residues" evidence="7">
    <location>
        <begin position="172"/>
        <end position="185"/>
    </location>
</feature>
<feature type="domain" description="RNA polymerase Rpb4/RPC9 core" evidence="8">
    <location>
        <begin position="339"/>
        <end position="472"/>
    </location>
</feature>
<comment type="similarity">
    <text evidence="2">Belongs to the eukaryotic RPC9 RNA polymerase subunit family.</text>
</comment>
<dbReference type="PANTHER" id="PTHR15561:SF0">
    <property type="entry name" value="DNA-DIRECTED RNA POLYMERASE III SUBUNIT RPC9"/>
    <property type="match status" value="1"/>
</dbReference>
<organism evidence="9">
    <name type="scientific">Palpitomonas bilix</name>
    <dbReference type="NCBI Taxonomy" id="652834"/>
    <lineage>
        <taxon>Eukaryota</taxon>
        <taxon>Eukaryota incertae sedis</taxon>
    </lineage>
</organism>
<dbReference type="GO" id="GO:0006384">
    <property type="term" value="P:transcription initiation at RNA polymerase III promoter"/>
    <property type="evidence" value="ECO:0007669"/>
    <property type="project" value="InterPro"/>
</dbReference>
<proteinExistence type="inferred from homology"/>
<sequence>MKILNPCVGLVTNAEVADLLRDNVENRHLRSKAVREGLQSEEVVNFLVLCLRSFDSSNENPRRYVILRQLFTRTYQDIYRYMKSHSLKDIHEKLLKCTSAEIERFEKLKTRADFKEERAVVLGSKVKRMSKKDQLNGEKHWEGLLRGGKRRQRRGRAQKEEEEEQVLNPLEIAKKVKSEREEKPEMIPLNDSPPHDIPSYRTNSLDPEYEARDRLLKSLDLHLPNLRSCVRFLDIPPVHRLVLKTKRPYRAVYRLAELENTNLDEVEELFKSCKKDMESFVQEGVSKAIDRNLRSALHPHEYESVRARSGIRMDVEKEKDPSPVRVILDSGVYSFLSLEETLKVIHGDDLVKREMFEEADKVFDGQGSSALSAERDLRYLTMPESRLHRKILGYLDAFPSGAQEREQVQTVIASLSKFDLTKVEVLQIVNTRPACLVYLYATIEECASRLSEDAQQEIIDIVKTLPPPKPPVEKEEKAKEVKQEETEEGKKVDDGRKKRK</sequence>
<keyword evidence="4" id="KW-0240">DNA-directed RNA polymerase</keyword>
<gene>
    <name evidence="9" type="ORF">PBIL07802_LOCUS1623</name>
</gene>
<protein>
    <recommendedName>
        <fullName evidence="3">DNA-directed RNA polymerase III subunit RPC9</fullName>
    </recommendedName>
</protein>
<feature type="compositionally biased region" description="Basic residues" evidence="7">
    <location>
        <begin position="147"/>
        <end position="156"/>
    </location>
</feature>
<reference evidence="9" key="1">
    <citation type="submission" date="2021-01" db="EMBL/GenBank/DDBJ databases">
        <authorList>
            <person name="Corre E."/>
            <person name="Pelletier E."/>
            <person name="Niang G."/>
            <person name="Scheremetjew M."/>
            <person name="Finn R."/>
            <person name="Kale V."/>
            <person name="Holt S."/>
            <person name="Cochrane G."/>
            <person name="Meng A."/>
            <person name="Brown T."/>
            <person name="Cohen L."/>
        </authorList>
    </citation>
    <scope>NUCLEOTIDE SEQUENCE</scope>
    <source>
        <strain evidence="9">NIES-2562</strain>
    </source>
</reference>
<dbReference type="InterPro" id="IPR038846">
    <property type="entry name" value="RPC9"/>
</dbReference>
<evidence type="ECO:0000256" key="6">
    <source>
        <dbReference type="ARBA" id="ARBA00023242"/>
    </source>
</evidence>
<evidence type="ECO:0000256" key="7">
    <source>
        <dbReference type="SAM" id="MobiDB-lite"/>
    </source>
</evidence>
<keyword evidence="6" id="KW-0539">Nucleus</keyword>
<accession>A0A7S3CWI3</accession>
<dbReference type="InterPro" id="IPR006590">
    <property type="entry name" value="RNA_pol_Rpb4/RPC9_core"/>
</dbReference>
<evidence type="ECO:0000313" key="9">
    <source>
        <dbReference type="EMBL" id="CAE0239474.1"/>
    </source>
</evidence>
<evidence type="ECO:0000256" key="1">
    <source>
        <dbReference type="ARBA" id="ARBA00004123"/>
    </source>
</evidence>
<name>A0A7S3CWI3_9EUKA</name>
<dbReference type="GO" id="GO:0000166">
    <property type="term" value="F:nucleotide binding"/>
    <property type="evidence" value="ECO:0007669"/>
    <property type="project" value="InterPro"/>
</dbReference>